<evidence type="ECO:0000313" key="3">
    <source>
        <dbReference type="Proteomes" id="UP000017396"/>
    </source>
</evidence>
<organism evidence="2 3">
    <name type="scientific">Gloeobacter kilaueensis (strain ATCC BAA-2537 / CCAP 1431/1 / ULC 316 / JS1)</name>
    <dbReference type="NCBI Taxonomy" id="1183438"/>
    <lineage>
        <taxon>Bacteria</taxon>
        <taxon>Bacillati</taxon>
        <taxon>Cyanobacteriota</taxon>
        <taxon>Cyanophyceae</taxon>
        <taxon>Gloeobacterales</taxon>
        <taxon>Gloeobacteraceae</taxon>
        <taxon>Gloeobacter</taxon>
    </lineage>
</organism>
<evidence type="ECO:0008006" key="4">
    <source>
        <dbReference type="Google" id="ProtNLM"/>
    </source>
</evidence>
<keyword evidence="3" id="KW-1185">Reference proteome</keyword>
<protein>
    <recommendedName>
        <fullName evidence="4">DUF4864 domain-containing protein</fullName>
    </recommendedName>
</protein>
<dbReference type="Pfam" id="PF16156">
    <property type="entry name" value="DUF4864"/>
    <property type="match status" value="1"/>
</dbReference>
<dbReference type="OrthoDB" id="9130422at2"/>
<dbReference type="KEGG" id="glj:GKIL_3956"/>
<dbReference type="EMBL" id="CP003587">
    <property type="protein sequence ID" value="AGY60202.1"/>
    <property type="molecule type" value="Genomic_DNA"/>
</dbReference>
<sequence>MRTVLSAAILLLILAAGPTIVGPPATARGEETGFTQSKAPVKKQIQSVIQAQLAAFRSGNYQKAYTYASVGIRRRFAAAAFAEMVRSAYPAIARSRTAQFGAILDDSEQAVAHVLVEGTGDRVLYVYLLVRERGLWKIESVIEAQKPSLDGEVSI</sequence>
<feature type="signal peptide" evidence="1">
    <location>
        <begin position="1"/>
        <end position="21"/>
    </location>
</feature>
<gene>
    <name evidence="2" type="ORF">GKIL_3956</name>
</gene>
<proteinExistence type="predicted"/>
<accession>U5QMH2</accession>
<evidence type="ECO:0000256" key="1">
    <source>
        <dbReference type="SAM" id="SignalP"/>
    </source>
</evidence>
<reference evidence="2 3" key="1">
    <citation type="journal article" date="2013" name="PLoS ONE">
        <title>Cultivation and Complete Genome Sequencing of Gloeobacter kilaueensis sp. nov., from a Lava Cave in Kilauea Caldera, Hawai'i.</title>
        <authorList>
            <person name="Saw J.H."/>
            <person name="Schatz M."/>
            <person name="Brown M.V."/>
            <person name="Kunkel D.D."/>
            <person name="Foster J.S."/>
            <person name="Shick H."/>
            <person name="Christensen S."/>
            <person name="Hou S."/>
            <person name="Wan X."/>
            <person name="Donachie S.P."/>
        </authorList>
    </citation>
    <scope>NUCLEOTIDE SEQUENCE [LARGE SCALE GENOMIC DNA]</scope>
    <source>
        <strain evidence="3">JS</strain>
    </source>
</reference>
<dbReference type="HOGENOM" id="CLU_1692999_0_0_3"/>
<dbReference type="InterPro" id="IPR032347">
    <property type="entry name" value="DUF4864"/>
</dbReference>
<name>U5QMH2_GLOK1</name>
<feature type="chain" id="PRO_5004664183" description="DUF4864 domain-containing protein" evidence="1">
    <location>
        <begin position="22"/>
        <end position="155"/>
    </location>
</feature>
<dbReference type="InterPro" id="IPR032710">
    <property type="entry name" value="NTF2-like_dom_sf"/>
</dbReference>
<keyword evidence="1" id="KW-0732">Signal</keyword>
<dbReference type="AlphaFoldDB" id="U5QMH2"/>
<dbReference type="SUPFAM" id="SSF54427">
    <property type="entry name" value="NTF2-like"/>
    <property type="match status" value="1"/>
</dbReference>
<dbReference type="Proteomes" id="UP000017396">
    <property type="component" value="Chromosome"/>
</dbReference>
<dbReference type="STRING" id="1183438.GKIL_3956"/>
<evidence type="ECO:0000313" key="2">
    <source>
        <dbReference type="EMBL" id="AGY60202.1"/>
    </source>
</evidence>
<dbReference type="RefSeq" id="WP_023175535.1">
    <property type="nucleotide sequence ID" value="NC_022600.1"/>
</dbReference>